<evidence type="ECO:0000256" key="6">
    <source>
        <dbReference type="ARBA" id="ARBA00052347"/>
    </source>
</evidence>
<dbReference type="PROSITE" id="PS50980">
    <property type="entry name" value="COA_CT_NTER"/>
    <property type="match status" value="1"/>
</dbReference>
<dbReference type="InterPro" id="IPR045190">
    <property type="entry name" value="MCCB/AccD1-like"/>
</dbReference>
<evidence type="ECO:0000256" key="3">
    <source>
        <dbReference type="ARBA" id="ARBA00031109"/>
    </source>
</evidence>
<gene>
    <name evidence="8" type="primary">mccb</name>
    <name evidence="8" type="ORF">NPIL_274542</name>
</gene>
<proteinExistence type="predicted"/>
<evidence type="ECO:0000313" key="9">
    <source>
        <dbReference type="Proteomes" id="UP000887013"/>
    </source>
</evidence>
<dbReference type="PANTHER" id="PTHR22855">
    <property type="entry name" value="ACETYL, PROPIONYL, PYRUVATE, AND GLUTACONYL CARBOXYLASE-RELATED"/>
    <property type="match status" value="1"/>
</dbReference>
<dbReference type="SUPFAM" id="SSF52096">
    <property type="entry name" value="ClpP/crotonase"/>
    <property type="match status" value="2"/>
</dbReference>
<evidence type="ECO:0000256" key="5">
    <source>
        <dbReference type="ARBA" id="ARBA00031404"/>
    </source>
</evidence>
<dbReference type="InterPro" id="IPR011762">
    <property type="entry name" value="COA_CT_N"/>
</dbReference>
<accession>A0A8X6TJ08</accession>
<comment type="pathway">
    <text evidence="1">Amino-acid degradation; L-leucine degradation; (S)-3-hydroxy-3-methylglutaryl-CoA from 3-isovaleryl-CoA: step 2/3.</text>
</comment>
<comment type="catalytic activity">
    <reaction evidence="6">
        <text>3-methylbut-2-enoyl-CoA + hydrogencarbonate + ATP = 3-methyl-(2E)-glutaconyl-CoA + ADP + phosphate + H(+)</text>
        <dbReference type="Rhea" id="RHEA:13589"/>
        <dbReference type="ChEBI" id="CHEBI:15378"/>
        <dbReference type="ChEBI" id="CHEBI:17544"/>
        <dbReference type="ChEBI" id="CHEBI:30616"/>
        <dbReference type="ChEBI" id="CHEBI:43474"/>
        <dbReference type="ChEBI" id="CHEBI:57344"/>
        <dbReference type="ChEBI" id="CHEBI:57346"/>
        <dbReference type="ChEBI" id="CHEBI:456216"/>
        <dbReference type="EC" id="6.4.1.4"/>
    </reaction>
</comment>
<dbReference type="GO" id="GO:1905202">
    <property type="term" value="C:methylcrotonoyl-CoA carboxylase complex"/>
    <property type="evidence" value="ECO:0007669"/>
    <property type="project" value="TreeGrafter"/>
</dbReference>
<evidence type="ECO:0000256" key="4">
    <source>
        <dbReference type="ARBA" id="ARBA00031237"/>
    </source>
</evidence>
<dbReference type="InterPro" id="IPR029045">
    <property type="entry name" value="ClpP/crotonase-like_dom_sf"/>
</dbReference>
<sequence length="538" mass="59348">MTTMLKSTLLKSIHLKSFCRSLSFKALSYEIDYNDPELLKAEKNSKQAEHVLRYLSEFAKAGGGAKGIHRHTVINKKLLVRDRLKLLFDPDSPFLEIGLFAGLFMDYGTIPTASTVTGIGKIHGQFCIVGANDATVKGGAFYPITVTKQIRMQQLALLNRLTCIYLVDSGGAFLPLQADIFPDRNHGGRAFYNEAVMSSLRIPQIAVVCGSSTAGGAYCPTMAEEAIIIKKSGVIFLGGPPLVKAATGEIVSEQDLGGALMHCSVSGCTDYFAECEEEAFEMCRESVVTLNLHQYSKPTSFHEPLYSQKDLLLISGKDCLSKEDMYVILSRILDGSMFKEFKTKFGSNLITGFGFIHGILVGMLANCSALTFQDAQKGAHFIQLCDKRNIPLCFLQNSGQFEDSGDSSVNYLNDILKCRAKMVTAHSCSKVPKITLCLSDCFGDDNFTMCGWPFQPNFFLSWPLAHISSRKIESKSKSFEFLNKLMKPKSIDDLEVLFENNTSVFSRASHMLCDGIISPEDTRQVLALCLEIALNKNL</sequence>
<dbReference type="GO" id="GO:0004485">
    <property type="term" value="F:methylcrotonoyl-CoA carboxylase activity"/>
    <property type="evidence" value="ECO:0007669"/>
    <property type="project" value="UniProtKB-EC"/>
</dbReference>
<comment type="caution">
    <text evidence="8">The sequence shown here is derived from an EMBL/GenBank/DDBJ whole genome shotgun (WGS) entry which is preliminary data.</text>
</comment>
<dbReference type="OrthoDB" id="439921at2759"/>
<dbReference type="Gene3D" id="3.90.226.10">
    <property type="entry name" value="2-enoyl-CoA Hydratase, Chain A, domain 1"/>
    <property type="match status" value="2"/>
</dbReference>
<dbReference type="GO" id="GO:0005739">
    <property type="term" value="C:mitochondrion"/>
    <property type="evidence" value="ECO:0007669"/>
    <property type="project" value="TreeGrafter"/>
</dbReference>
<name>A0A8X6TJ08_NEPPI</name>
<dbReference type="Pfam" id="PF01039">
    <property type="entry name" value="Carboxyl_trans"/>
    <property type="match status" value="1"/>
</dbReference>
<dbReference type="PANTHER" id="PTHR22855:SF47">
    <property type="entry name" value="METHYLCROTONOYL-COA CARBOXYLASE"/>
    <property type="match status" value="1"/>
</dbReference>
<evidence type="ECO:0000313" key="8">
    <source>
        <dbReference type="EMBL" id="GFT22797.1"/>
    </source>
</evidence>
<protein>
    <recommendedName>
        <fullName evidence="2">methylcrotonoyl-CoA carboxylase</fullName>
        <ecNumber evidence="2">6.4.1.4</ecNumber>
    </recommendedName>
    <alternativeName>
        <fullName evidence="5">3-methylcrotonyl-CoA carboxylase 2</fullName>
    </alternativeName>
    <alternativeName>
        <fullName evidence="3">3-methylcrotonyl-CoA carboxylase non-biotin-containing subunit</fullName>
    </alternativeName>
    <alternativeName>
        <fullName evidence="4">3-methylcrotonyl-CoA:carbon dioxide ligase subunit beta</fullName>
    </alternativeName>
</protein>
<dbReference type="InterPro" id="IPR034733">
    <property type="entry name" value="AcCoA_carboxyl_beta"/>
</dbReference>
<dbReference type="AlphaFoldDB" id="A0A8X6TJ08"/>
<feature type="domain" description="CoA carboxyltransferase N-terminal" evidence="7">
    <location>
        <begin position="45"/>
        <end position="302"/>
    </location>
</feature>
<dbReference type="EMBL" id="BMAW01106157">
    <property type="protein sequence ID" value="GFT22797.1"/>
    <property type="molecule type" value="Genomic_DNA"/>
</dbReference>
<evidence type="ECO:0000256" key="2">
    <source>
        <dbReference type="ARBA" id="ARBA00026116"/>
    </source>
</evidence>
<dbReference type="EC" id="6.4.1.4" evidence="2"/>
<reference evidence="8" key="1">
    <citation type="submission" date="2020-08" db="EMBL/GenBank/DDBJ databases">
        <title>Multicomponent nature underlies the extraordinary mechanical properties of spider dragline silk.</title>
        <authorList>
            <person name="Kono N."/>
            <person name="Nakamura H."/>
            <person name="Mori M."/>
            <person name="Yoshida Y."/>
            <person name="Ohtoshi R."/>
            <person name="Malay A.D."/>
            <person name="Moran D.A.P."/>
            <person name="Tomita M."/>
            <person name="Numata K."/>
            <person name="Arakawa K."/>
        </authorList>
    </citation>
    <scope>NUCLEOTIDE SEQUENCE</scope>
</reference>
<dbReference type="Proteomes" id="UP000887013">
    <property type="component" value="Unassembled WGS sequence"/>
</dbReference>
<evidence type="ECO:0000256" key="1">
    <source>
        <dbReference type="ARBA" id="ARBA00025711"/>
    </source>
</evidence>
<keyword evidence="9" id="KW-1185">Reference proteome</keyword>
<evidence type="ECO:0000259" key="7">
    <source>
        <dbReference type="PROSITE" id="PS50980"/>
    </source>
</evidence>
<organism evidence="8 9">
    <name type="scientific">Nephila pilipes</name>
    <name type="common">Giant wood spider</name>
    <name type="synonym">Nephila maculata</name>
    <dbReference type="NCBI Taxonomy" id="299642"/>
    <lineage>
        <taxon>Eukaryota</taxon>
        <taxon>Metazoa</taxon>
        <taxon>Ecdysozoa</taxon>
        <taxon>Arthropoda</taxon>
        <taxon>Chelicerata</taxon>
        <taxon>Arachnida</taxon>
        <taxon>Araneae</taxon>
        <taxon>Araneomorphae</taxon>
        <taxon>Entelegynae</taxon>
        <taxon>Araneoidea</taxon>
        <taxon>Nephilidae</taxon>
        <taxon>Nephila</taxon>
    </lineage>
</organism>
<dbReference type="GO" id="GO:0006552">
    <property type="term" value="P:L-leucine catabolic process"/>
    <property type="evidence" value="ECO:0007669"/>
    <property type="project" value="TreeGrafter"/>
</dbReference>
<dbReference type="FunFam" id="3.90.226.10:FF:000046">
    <property type="entry name" value="Geranyl-CoA carboxylase beta subunit"/>
    <property type="match status" value="1"/>
</dbReference>